<feature type="transmembrane region" description="Helical" evidence="1">
    <location>
        <begin position="359"/>
        <end position="378"/>
    </location>
</feature>
<keyword evidence="1" id="KW-0472">Membrane</keyword>
<feature type="transmembrane region" description="Helical" evidence="1">
    <location>
        <begin position="12"/>
        <end position="33"/>
    </location>
</feature>
<name>A0A926ILP4_9FIRM</name>
<keyword evidence="1" id="KW-0812">Transmembrane</keyword>
<keyword evidence="1" id="KW-1133">Transmembrane helix</keyword>
<feature type="transmembrane region" description="Helical" evidence="1">
    <location>
        <begin position="263"/>
        <end position="289"/>
    </location>
</feature>
<proteinExistence type="predicted"/>
<organism evidence="2 3">
    <name type="scientific">Paratissierella segnis</name>
    <dbReference type="NCBI Taxonomy" id="2763679"/>
    <lineage>
        <taxon>Bacteria</taxon>
        <taxon>Bacillati</taxon>
        <taxon>Bacillota</taxon>
        <taxon>Tissierellia</taxon>
        <taxon>Tissierellales</taxon>
        <taxon>Tissierellaceae</taxon>
        <taxon>Paratissierella</taxon>
    </lineage>
</organism>
<evidence type="ECO:0000313" key="3">
    <source>
        <dbReference type="Proteomes" id="UP000601171"/>
    </source>
</evidence>
<gene>
    <name evidence="2" type="ORF">H8707_11650</name>
</gene>
<dbReference type="EMBL" id="JACRTG010000028">
    <property type="protein sequence ID" value="MBC8588868.1"/>
    <property type="molecule type" value="Genomic_DNA"/>
</dbReference>
<evidence type="ECO:0000313" key="2">
    <source>
        <dbReference type="EMBL" id="MBC8588868.1"/>
    </source>
</evidence>
<sequence>MNIYRLELKKLYSSVTLWVLIILFLVFNIFLVISNSGDKYVDFIGEISHETGYVLNEDFYNKLSQVQANDIEADYLEQLQLDTYQVEDVFDEYNINEVGERYIEATGAPERFAKIMRNKYSDLQNVVNKKGESNEAMTLYFAGATYYMHQLLFKDLMGWLIVEGVLISALLILLSLGYENNNRTEGIVYSTKTGRNILRSKFAASISAALGGYLLLFTVTFLIYFSMNDYSGIWGSSVSSIFNYRNDIIAGVRPFVTWHSYSVFTYFLATIAMSIGLICSFILVAFIIGTIIQNSYISFFVFLIINALMIAIPLMIPNTTLFSYYIKYYSMLSPVWLWLKHSLWFTDGDTDTLWKYFETMGLCVSILALTAFSILAAARFKRRDII</sequence>
<feature type="transmembrane region" description="Helical" evidence="1">
    <location>
        <begin position="296"/>
        <end position="316"/>
    </location>
</feature>
<feature type="transmembrane region" description="Helical" evidence="1">
    <location>
        <begin position="156"/>
        <end position="176"/>
    </location>
</feature>
<accession>A0A926ILP4</accession>
<feature type="transmembrane region" description="Helical" evidence="1">
    <location>
        <begin position="202"/>
        <end position="225"/>
    </location>
</feature>
<keyword evidence="3" id="KW-1185">Reference proteome</keyword>
<dbReference type="AlphaFoldDB" id="A0A926ILP4"/>
<dbReference type="Proteomes" id="UP000601171">
    <property type="component" value="Unassembled WGS sequence"/>
</dbReference>
<protein>
    <recommendedName>
        <fullName evidence="4">ABC transporter permease</fullName>
    </recommendedName>
</protein>
<reference evidence="2" key="1">
    <citation type="submission" date="2020-08" db="EMBL/GenBank/DDBJ databases">
        <title>Genome public.</title>
        <authorList>
            <person name="Liu C."/>
            <person name="Sun Q."/>
        </authorList>
    </citation>
    <scope>NUCLEOTIDE SEQUENCE</scope>
    <source>
        <strain evidence="2">BX21</strain>
    </source>
</reference>
<dbReference type="RefSeq" id="WP_262430321.1">
    <property type="nucleotide sequence ID" value="NZ_JACRTG010000028.1"/>
</dbReference>
<comment type="caution">
    <text evidence="2">The sequence shown here is derived from an EMBL/GenBank/DDBJ whole genome shotgun (WGS) entry which is preliminary data.</text>
</comment>
<evidence type="ECO:0008006" key="4">
    <source>
        <dbReference type="Google" id="ProtNLM"/>
    </source>
</evidence>
<evidence type="ECO:0000256" key="1">
    <source>
        <dbReference type="SAM" id="Phobius"/>
    </source>
</evidence>